<dbReference type="OrthoDB" id="10037120at2759"/>
<comment type="caution">
    <text evidence="6">The sequence shown here is derived from an EMBL/GenBank/DDBJ whole genome shotgun (WGS) entry which is preliminary data.</text>
</comment>
<dbReference type="InterPro" id="IPR017281">
    <property type="entry name" value="Myelin_different_resp_MyD88"/>
</dbReference>
<evidence type="ECO:0000313" key="7">
    <source>
        <dbReference type="Proteomes" id="UP000792457"/>
    </source>
</evidence>
<reference evidence="6" key="1">
    <citation type="submission" date="2013-04" db="EMBL/GenBank/DDBJ databases">
        <authorList>
            <person name="Qu J."/>
            <person name="Murali S.C."/>
            <person name="Bandaranaike D."/>
            <person name="Bellair M."/>
            <person name="Blankenburg K."/>
            <person name="Chao H."/>
            <person name="Dinh H."/>
            <person name="Doddapaneni H."/>
            <person name="Downs B."/>
            <person name="Dugan-Rocha S."/>
            <person name="Elkadiri S."/>
            <person name="Gnanaolivu R.D."/>
            <person name="Hernandez B."/>
            <person name="Javaid M."/>
            <person name="Jayaseelan J.C."/>
            <person name="Lee S."/>
            <person name="Li M."/>
            <person name="Ming W."/>
            <person name="Munidasa M."/>
            <person name="Muniz J."/>
            <person name="Nguyen L."/>
            <person name="Ongeri F."/>
            <person name="Osuji N."/>
            <person name="Pu L.-L."/>
            <person name="Puazo M."/>
            <person name="Qu C."/>
            <person name="Quiroz J."/>
            <person name="Raj R."/>
            <person name="Weissenberger G."/>
            <person name="Xin Y."/>
            <person name="Zou X."/>
            <person name="Han Y."/>
            <person name="Richards S."/>
            <person name="Worley K."/>
            <person name="Muzny D."/>
            <person name="Gibbs R."/>
        </authorList>
    </citation>
    <scope>NUCLEOTIDE SEQUENCE</scope>
    <source>
        <strain evidence="6">Sampled in the wild</strain>
    </source>
</reference>
<accession>A0A8K0P8Y9</accession>
<dbReference type="InterPro" id="IPR011029">
    <property type="entry name" value="DEATH-like_dom_sf"/>
</dbReference>
<evidence type="ECO:0000256" key="1">
    <source>
        <dbReference type="ARBA" id="ARBA00004496"/>
    </source>
</evidence>
<feature type="domain" description="TIR" evidence="5">
    <location>
        <begin position="142"/>
        <end position="274"/>
    </location>
</feature>
<evidence type="ECO:0008006" key="8">
    <source>
        <dbReference type="Google" id="ProtNLM"/>
    </source>
</evidence>
<dbReference type="Proteomes" id="UP000792457">
    <property type="component" value="Unassembled WGS sequence"/>
</dbReference>
<keyword evidence="3" id="KW-0395">Inflammatory response</keyword>
<dbReference type="PANTHER" id="PTHR15079">
    <property type="entry name" value="MYD88"/>
    <property type="match status" value="1"/>
</dbReference>
<organism evidence="6 7">
    <name type="scientific">Ladona fulva</name>
    <name type="common">Scarce chaser dragonfly</name>
    <name type="synonym">Libellula fulva</name>
    <dbReference type="NCBI Taxonomy" id="123851"/>
    <lineage>
        <taxon>Eukaryota</taxon>
        <taxon>Metazoa</taxon>
        <taxon>Ecdysozoa</taxon>
        <taxon>Arthropoda</taxon>
        <taxon>Hexapoda</taxon>
        <taxon>Insecta</taxon>
        <taxon>Pterygota</taxon>
        <taxon>Palaeoptera</taxon>
        <taxon>Odonata</taxon>
        <taxon>Epiprocta</taxon>
        <taxon>Anisoptera</taxon>
        <taxon>Libelluloidea</taxon>
        <taxon>Libellulidae</taxon>
        <taxon>Ladona</taxon>
    </lineage>
</organism>
<dbReference type="GO" id="GO:0005886">
    <property type="term" value="C:plasma membrane"/>
    <property type="evidence" value="ECO:0007669"/>
    <property type="project" value="TreeGrafter"/>
</dbReference>
<proteinExistence type="predicted"/>
<dbReference type="GO" id="GO:0035325">
    <property type="term" value="F:Toll-like receptor binding"/>
    <property type="evidence" value="ECO:0007669"/>
    <property type="project" value="TreeGrafter"/>
</dbReference>
<dbReference type="PROSITE" id="PS50104">
    <property type="entry name" value="TIR"/>
    <property type="match status" value="1"/>
</dbReference>
<dbReference type="GO" id="GO:0034142">
    <property type="term" value="P:toll-like receptor 4 signaling pathway"/>
    <property type="evidence" value="ECO:0007669"/>
    <property type="project" value="TreeGrafter"/>
</dbReference>
<dbReference type="Pfam" id="PF00531">
    <property type="entry name" value="Death"/>
    <property type="match status" value="1"/>
</dbReference>
<dbReference type="Gene3D" id="1.10.533.10">
    <property type="entry name" value="Death Domain, Fas"/>
    <property type="match status" value="1"/>
</dbReference>
<dbReference type="Gene3D" id="3.40.50.10140">
    <property type="entry name" value="Toll/interleukin-1 receptor homology (TIR) domain"/>
    <property type="match status" value="1"/>
</dbReference>
<keyword evidence="2" id="KW-0963">Cytoplasm</keyword>
<evidence type="ECO:0000259" key="5">
    <source>
        <dbReference type="PROSITE" id="PS50104"/>
    </source>
</evidence>
<dbReference type="EMBL" id="KZ309339">
    <property type="protein sequence ID" value="KAG8238356.1"/>
    <property type="molecule type" value="Genomic_DNA"/>
</dbReference>
<dbReference type="GO" id="GO:0043123">
    <property type="term" value="P:positive regulation of canonical NF-kappaB signal transduction"/>
    <property type="evidence" value="ECO:0007669"/>
    <property type="project" value="InterPro"/>
</dbReference>
<dbReference type="GO" id="GO:0005737">
    <property type="term" value="C:cytoplasm"/>
    <property type="evidence" value="ECO:0007669"/>
    <property type="project" value="UniProtKB-SubCell"/>
</dbReference>
<evidence type="ECO:0000256" key="2">
    <source>
        <dbReference type="ARBA" id="ARBA00022490"/>
    </source>
</evidence>
<dbReference type="InterPro" id="IPR000488">
    <property type="entry name" value="Death_dom"/>
</dbReference>
<protein>
    <recommendedName>
        <fullName evidence="8">Myeloid differentiation primary response protein MyD88</fullName>
    </recommendedName>
</protein>
<dbReference type="FunFam" id="3.40.50.10140:FF:000022">
    <property type="entry name" value="Myd88"/>
    <property type="match status" value="1"/>
</dbReference>
<dbReference type="Pfam" id="PF01582">
    <property type="entry name" value="TIR"/>
    <property type="match status" value="1"/>
</dbReference>
<evidence type="ECO:0000313" key="6">
    <source>
        <dbReference type="EMBL" id="KAG8238356.1"/>
    </source>
</evidence>
<dbReference type="PROSITE" id="PS50017">
    <property type="entry name" value="DEATH_DOMAIN"/>
    <property type="match status" value="1"/>
</dbReference>
<dbReference type="GO" id="GO:0045087">
    <property type="term" value="P:innate immune response"/>
    <property type="evidence" value="ECO:0007669"/>
    <property type="project" value="TreeGrafter"/>
</dbReference>
<dbReference type="GO" id="GO:0070976">
    <property type="term" value="F:TIR domain binding"/>
    <property type="evidence" value="ECO:0007669"/>
    <property type="project" value="InterPro"/>
</dbReference>
<dbReference type="GO" id="GO:0008063">
    <property type="term" value="P:Toll signaling pathway"/>
    <property type="evidence" value="ECO:0007669"/>
    <property type="project" value="TreeGrafter"/>
</dbReference>
<dbReference type="GO" id="GO:0002755">
    <property type="term" value="P:MyD88-dependent toll-like receptor signaling pathway"/>
    <property type="evidence" value="ECO:0007669"/>
    <property type="project" value="InterPro"/>
</dbReference>
<dbReference type="SUPFAM" id="SSF47986">
    <property type="entry name" value="DEATH domain"/>
    <property type="match status" value="1"/>
</dbReference>
<comment type="subcellular location">
    <subcellularLocation>
        <location evidence="1">Cytoplasm</location>
    </subcellularLocation>
</comment>
<dbReference type="AlphaFoldDB" id="A0A8K0P8Y9"/>
<dbReference type="PANTHER" id="PTHR15079:SF3">
    <property type="entry name" value="MYELOID DIFFERENTIATION PRIMARY RESPONSE PROTEIN MYD88"/>
    <property type="match status" value="1"/>
</dbReference>
<evidence type="ECO:0000259" key="4">
    <source>
        <dbReference type="PROSITE" id="PS50017"/>
    </source>
</evidence>
<dbReference type="InterPro" id="IPR035897">
    <property type="entry name" value="Toll_tir_struct_dom_sf"/>
</dbReference>
<sequence length="336" mass="38469">MSVPEEVQKCPVHALRLNTIAKISNSLNSNKILPTDDGFLRDWRGLAQLAGIDVQIVMNIASKSDPTAEFFKSWSRIGDQEKSVSVGLLLSFLRKMDRWDAIDDTTKMIGYFGNVTEVFCVIELIFSVSDDVCRLDKGLLPQNYDAYLLFAEDDADFAMQIIDRMENEYKLKLCVKDRDLVGGLAFEHEAIMKLIAERCNRLIVVVSPNFLKSEANKFFVTFAQALGIDQRQRKVVPCLYQRCQLPPELSYYFLLDYNRAGKFWNFWEKLRDSILAPNSAAVSSSVSESNLTGLNQIKDNVSVSMPCKKNKARPMKWFRRLLPKEKKRHKMKALEV</sequence>
<gene>
    <name evidence="6" type="ORF">J437_LFUL018800</name>
</gene>
<dbReference type="SUPFAM" id="SSF52200">
    <property type="entry name" value="Toll/Interleukin receptor TIR domain"/>
    <property type="match status" value="1"/>
</dbReference>
<feature type="domain" description="Death" evidence="4">
    <location>
        <begin position="42"/>
        <end position="109"/>
    </location>
</feature>
<dbReference type="InterPro" id="IPR000157">
    <property type="entry name" value="TIR_dom"/>
</dbReference>
<dbReference type="SMART" id="SM00255">
    <property type="entry name" value="TIR"/>
    <property type="match status" value="1"/>
</dbReference>
<keyword evidence="7" id="KW-1185">Reference proteome</keyword>
<evidence type="ECO:0000256" key="3">
    <source>
        <dbReference type="ARBA" id="ARBA00023198"/>
    </source>
</evidence>
<dbReference type="GO" id="GO:0050830">
    <property type="term" value="P:defense response to Gram-positive bacterium"/>
    <property type="evidence" value="ECO:0007669"/>
    <property type="project" value="TreeGrafter"/>
</dbReference>
<name>A0A8K0P8Y9_LADFU</name>
<reference evidence="6" key="2">
    <citation type="submission" date="2017-10" db="EMBL/GenBank/DDBJ databases">
        <title>Ladona fulva Genome sequencing and assembly.</title>
        <authorList>
            <person name="Murali S."/>
            <person name="Richards S."/>
            <person name="Bandaranaike D."/>
            <person name="Bellair M."/>
            <person name="Blankenburg K."/>
            <person name="Chao H."/>
            <person name="Dinh H."/>
            <person name="Doddapaneni H."/>
            <person name="Dugan-Rocha S."/>
            <person name="Elkadiri S."/>
            <person name="Gnanaolivu R."/>
            <person name="Hernandez B."/>
            <person name="Skinner E."/>
            <person name="Javaid M."/>
            <person name="Lee S."/>
            <person name="Li M."/>
            <person name="Ming W."/>
            <person name="Munidasa M."/>
            <person name="Muniz J."/>
            <person name="Nguyen L."/>
            <person name="Hughes D."/>
            <person name="Osuji N."/>
            <person name="Pu L.-L."/>
            <person name="Puazo M."/>
            <person name="Qu C."/>
            <person name="Quiroz J."/>
            <person name="Raj R."/>
            <person name="Weissenberger G."/>
            <person name="Xin Y."/>
            <person name="Zou X."/>
            <person name="Han Y."/>
            <person name="Worley K."/>
            <person name="Muzny D."/>
            <person name="Gibbs R."/>
        </authorList>
    </citation>
    <scope>NUCLEOTIDE SEQUENCE</scope>
    <source>
        <strain evidence="6">Sampled in the wild</strain>
    </source>
</reference>